<dbReference type="PANTHER" id="PTHR48167">
    <property type="entry name" value="EXPRESSED PROTEIN"/>
    <property type="match status" value="1"/>
</dbReference>
<comment type="caution">
    <text evidence="1">The sequence shown here is derived from an EMBL/GenBank/DDBJ whole genome shotgun (WGS) entry which is preliminary data.</text>
</comment>
<sequence>MKTDIIHMLEGCDLSLQDVRVEYNRYYDPVAMIVQFPSRPSFDFAVKAVVRQGRVYRLEKTDKSYWNIPSYDGKTVLLQGLPRNALPEDVDRFLCGSECFTSTMQMFARQGLSNPIKMALVQFPSQIEATNSVISKNRSFCLNNQILMRVLQ</sequence>
<dbReference type="Proteomes" id="UP001420932">
    <property type="component" value="Unassembled WGS sequence"/>
</dbReference>
<dbReference type="AlphaFoldDB" id="A0AAP0J535"/>
<accession>A0AAP0J535</accession>
<keyword evidence="2" id="KW-1185">Reference proteome</keyword>
<organism evidence="1 2">
    <name type="scientific">Stephania yunnanensis</name>
    <dbReference type="NCBI Taxonomy" id="152371"/>
    <lineage>
        <taxon>Eukaryota</taxon>
        <taxon>Viridiplantae</taxon>
        <taxon>Streptophyta</taxon>
        <taxon>Embryophyta</taxon>
        <taxon>Tracheophyta</taxon>
        <taxon>Spermatophyta</taxon>
        <taxon>Magnoliopsida</taxon>
        <taxon>Ranunculales</taxon>
        <taxon>Menispermaceae</taxon>
        <taxon>Menispermoideae</taxon>
        <taxon>Cissampelideae</taxon>
        <taxon>Stephania</taxon>
    </lineage>
</organism>
<protein>
    <submittedName>
        <fullName evidence="1">Uncharacterized protein</fullName>
    </submittedName>
</protein>
<gene>
    <name evidence="1" type="ORF">Syun_016002</name>
</gene>
<evidence type="ECO:0000313" key="1">
    <source>
        <dbReference type="EMBL" id="KAK9127205.1"/>
    </source>
</evidence>
<evidence type="ECO:0000313" key="2">
    <source>
        <dbReference type="Proteomes" id="UP001420932"/>
    </source>
</evidence>
<dbReference type="PANTHER" id="PTHR48167:SF2">
    <property type="entry name" value="EXPRESSED PROTEIN"/>
    <property type="match status" value="1"/>
</dbReference>
<dbReference type="EMBL" id="JBBNAF010000007">
    <property type="protein sequence ID" value="KAK9127205.1"/>
    <property type="molecule type" value="Genomic_DNA"/>
</dbReference>
<reference evidence="1 2" key="1">
    <citation type="submission" date="2024-01" db="EMBL/GenBank/DDBJ databases">
        <title>Genome assemblies of Stephania.</title>
        <authorList>
            <person name="Yang L."/>
        </authorList>
    </citation>
    <scope>NUCLEOTIDE SEQUENCE [LARGE SCALE GENOMIC DNA]</scope>
    <source>
        <strain evidence="1">YNDBR</strain>
        <tissue evidence="1">Leaf</tissue>
    </source>
</reference>
<name>A0AAP0J535_9MAGN</name>
<proteinExistence type="predicted"/>